<evidence type="ECO:0000256" key="2">
    <source>
        <dbReference type="ARBA" id="ARBA00006171"/>
    </source>
</evidence>
<comment type="cofactor">
    <cofactor evidence="1">
        <name>Mg(2+)</name>
        <dbReference type="ChEBI" id="CHEBI:18420"/>
    </cofactor>
</comment>
<sequence length="220" mass="23218">MTFDGIIFDFDGVLIESEAVGNRQIAAYLTSIGHPTTPEDSFANFMGLSGASFIGAVENWIGRSLPEDFHAARRIEDQRAMHEGVDAVEGAVKFVLGLPDALPKAIASSSTTAWITRHLEHIGLRDVFGDRIFSGKEHVTRGKPAPDIYLHAAQALGIDIARAVIVEDSPVGATGAVASGAHVIGFVGATHCGPDHAAKLRSIGVHDVAETFDEIAALIA</sequence>
<dbReference type="NCBIfam" id="TIGR01509">
    <property type="entry name" value="HAD-SF-IA-v3"/>
    <property type="match status" value="1"/>
</dbReference>
<accession>A0ABU4PFC3</accession>
<dbReference type="InterPro" id="IPR041492">
    <property type="entry name" value="HAD_2"/>
</dbReference>
<dbReference type="InterPro" id="IPR036412">
    <property type="entry name" value="HAD-like_sf"/>
</dbReference>
<protein>
    <submittedName>
        <fullName evidence="5">HAD family phosphatase</fullName>
    </submittedName>
</protein>
<dbReference type="Pfam" id="PF13419">
    <property type="entry name" value="HAD_2"/>
    <property type="match status" value="1"/>
</dbReference>
<dbReference type="SFLD" id="SFLDG01129">
    <property type="entry name" value="C1.5:_HAD__Beta-PGM__Phosphata"/>
    <property type="match status" value="1"/>
</dbReference>
<keyword evidence="3" id="KW-0479">Metal-binding</keyword>
<dbReference type="Gene3D" id="1.10.150.240">
    <property type="entry name" value="Putative phosphatase, domain 2"/>
    <property type="match status" value="1"/>
</dbReference>
<evidence type="ECO:0000256" key="1">
    <source>
        <dbReference type="ARBA" id="ARBA00001946"/>
    </source>
</evidence>
<dbReference type="SFLD" id="SFLDS00003">
    <property type="entry name" value="Haloacid_Dehalogenase"/>
    <property type="match status" value="1"/>
</dbReference>
<evidence type="ECO:0000256" key="3">
    <source>
        <dbReference type="ARBA" id="ARBA00022723"/>
    </source>
</evidence>
<dbReference type="EMBL" id="JAWXXV010000001">
    <property type="protein sequence ID" value="MDX5982901.1"/>
    <property type="molecule type" value="Genomic_DNA"/>
</dbReference>
<evidence type="ECO:0000313" key="5">
    <source>
        <dbReference type="EMBL" id="MDX5982901.1"/>
    </source>
</evidence>
<comment type="similarity">
    <text evidence="2">Belongs to the HAD-like hydrolase superfamily. CbbY/CbbZ/Gph/YieH family.</text>
</comment>
<name>A0ABU4PFC3_9SPHN</name>
<dbReference type="Gene3D" id="3.40.50.1000">
    <property type="entry name" value="HAD superfamily/HAD-like"/>
    <property type="match status" value="1"/>
</dbReference>
<organism evidence="5 6">
    <name type="scientific">Sphingomonas echinoides</name>
    <dbReference type="NCBI Taxonomy" id="59803"/>
    <lineage>
        <taxon>Bacteria</taxon>
        <taxon>Pseudomonadati</taxon>
        <taxon>Pseudomonadota</taxon>
        <taxon>Alphaproteobacteria</taxon>
        <taxon>Sphingomonadales</taxon>
        <taxon>Sphingomonadaceae</taxon>
        <taxon>Sphingomonas</taxon>
    </lineage>
</organism>
<dbReference type="RefSeq" id="WP_010405932.1">
    <property type="nucleotide sequence ID" value="NZ_JAWXXV010000001.1"/>
</dbReference>
<dbReference type="PANTHER" id="PTHR46193">
    <property type="entry name" value="6-PHOSPHOGLUCONATE PHOSPHATASE"/>
    <property type="match status" value="1"/>
</dbReference>
<dbReference type="InterPro" id="IPR023198">
    <property type="entry name" value="PGP-like_dom2"/>
</dbReference>
<gene>
    <name evidence="5" type="ORF">SIL82_01395</name>
</gene>
<comment type="caution">
    <text evidence="5">The sequence shown here is derived from an EMBL/GenBank/DDBJ whole genome shotgun (WGS) entry which is preliminary data.</text>
</comment>
<keyword evidence="6" id="KW-1185">Reference proteome</keyword>
<keyword evidence="4" id="KW-0460">Magnesium</keyword>
<dbReference type="Proteomes" id="UP001279660">
    <property type="component" value="Unassembled WGS sequence"/>
</dbReference>
<dbReference type="PANTHER" id="PTHR46193:SF10">
    <property type="entry name" value="6-PHOSPHOGLUCONATE PHOSPHATASE"/>
    <property type="match status" value="1"/>
</dbReference>
<evidence type="ECO:0000313" key="6">
    <source>
        <dbReference type="Proteomes" id="UP001279660"/>
    </source>
</evidence>
<dbReference type="InterPro" id="IPR051600">
    <property type="entry name" value="Beta-PGM-like"/>
</dbReference>
<dbReference type="InterPro" id="IPR023214">
    <property type="entry name" value="HAD_sf"/>
</dbReference>
<proteinExistence type="inferred from homology"/>
<dbReference type="SUPFAM" id="SSF56784">
    <property type="entry name" value="HAD-like"/>
    <property type="match status" value="1"/>
</dbReference>
<dbReference type="InterPro" id="IPR006439">
    <property type="entry name" value="HAD-SF_hydro_IA"/>
</dbReference>
<reference evidence="5 6" key="1">
    <citation type="submission" date="2023-11" db="EMBL/GenBank/DDBJ databases">
        <title>MicrobeMod: A computational toolkit for identifying prokaryotic methylation and restriction-modification with nanopore sequencing.</title>
        <authorList>
            <person name="Crits-Christoph A."/>
            <person name="Kang S.C."/>
            <person name="Lee H."/>
            <person name="Ostrov N."/>
        </authorList>
    </citation>
    <scope>NUCLEOTIDE SEQUENCE [LARGE SCALE GENOMIC DNA]</scope>
    <source>
        <strain evidence="5 6">ATCC 14820</strain>
    </source>
</reference>
<evidence type="ECO:0000256" key="4">
    <source>
        <dbReference type="ARBA" id="ARBA00022842"/>
    </source>
</evidence>